<feature type="chain" id="PRO_5011444857" description="Entericidin EcnA/B family protein" evidence="1">
    <location>
        <begin position="19"/>
        <end position="43"/>
    </location>
</feature>
<evidence type="ECO:0008006" key="4">
    <source>
        <dbReference type="Google" id="ProtNLM"/>
    </source>
</evidence>
<dbReference type="EMBL" id="FNPX01000003">
    <property type="protein sequence ID" value="SDY78173.1"/>
    <property type="molecule type" value="Genomic_DNA"/>
</dbReference>
<gene>
    <name evidence="2" type="ORF">SAMN05444004_103124</name>
</gene>
<feature type="signal peptide" evidence="1">
    <location>
        <begin position="1"/>
        <end position="18"/>
    </location>
</feature>
<sequence>MAALMRAALALAVVAGLAACETTRGFIQDSENLGSAVADELDD</sequence>
<accession>A0A1H3MNW7</accession>
<dbReference type="PROSITE" id="PS51257">
    <property type="entry name" value="PROKAR_LIPOPROTEIN"/>
    <property type="match status" value="1"/>
</dbReference>
<evidence type="ECO:0000313" key="2">
    <source>
        <dbReference type="EMBL" id="SDY78173.1"/>
    </source>
</evidence>
<evidence type="ECO:0000256" key="1">
    <source>
        <dbReference type="SAM" id="SignalP"/>
    </source>
</evidence>
<reference evidence="3" key="1">
    <citation type="submission" date="2016-10" db="EMBL/GenBank/DDBJ databases">
        <authorList>
            <person name="Varghese N."/>
            <person name="Submissions S."/>
        </authorList>
    </citation>
    <scope>NUCLEOTIDE SEQUENCE [LARGE SCALE GENOMIC DNA]</scope>
    <source>
        <strain evidence="3">DSM 100420</strain>
    </source>
</reference>
<dbReference type="STRING" id="1244108.SAMN05444004_103124"/>
<dbReference type="RefSeq" id="WP_244504545.1">
    <property type="nucleotide sequence ID" value="NZ_FNPX01000003.1"/>
</dbReference>
<organism evidence="2 3">
    <name type="scientific">Jannaschia faecimaris</name>
    <dbReference type="NCBI Taxonomy" id="1244108"/>
    <lineage>
        <taxon>Bacteria</taxon>
        <taxon>Pseudomonadati</taxon>
        <taxon>Pseudomonadota</taxon>
        <taxon>Alphaproteobacteria</taxon>
        <taxon>Rhodobacterales</taxon>
        <taxon>Roseobacteraceae</taxon>
        <taxon>Jannaschia</taxon>
    </lineage>
</organism>
<name>A0A1H3MNW7_9RHOB</name>
<proteinExistence type="predicted"/>
<keyword evidence="1" id="KW-0732">Signal</keyword>
<dbReference type="AlphaFoldDB" id="A0A1H3MNW7"/>
<evidence type="ECO:0000313" key="3">
    <source>
        <dbReference type="Proteomes" id="UP000198914"/>
    </source>
</evidence>
<dbReference type="Proteomes" id="UP000198914">
    <property type="component" value="Unassembled WGS sequence"/>
</dbReference>
<protein>
    <recommendedName>
        <fullName evidence="4">Entericidin EcnA/B family protein</fullName>
    </recommendedName>
</protein>
<keyword evidence="3" id="KW-1185">Reference proteome</keyword>